<evidence type="ECO:0000313" key="5">
    <source>
        <dbReference type="EMBL" id="TCC36416.1"/>
    </source>
</evidence>
<dbReference type="RefSeq" id="WP_131498242.1">
    <property type="nucleotide sequence ID" value="NZ_SJKC01000003.1"/>
</dbReference>
<sequence>MADREEVERLKDLALQMRKDVLRLARNAGGPVHVGGDFSLSEIMTVLFQHFLRIDAGKPEWPDRDRFILSKGHGAGTLYFSLARKGYFDIEDVFGTYGKLGTDFGMHPCKAHAPGVETSTGSLGHGLAVAVGMALGGRLDGGTHRVVTVLGDGEMNEGSVWEAVMAAPQFKLGNLVAIVDKNELSLDGHLDDVMKINPLDEKFAAFGWNVIELDGHDVAALIDALDNLPPVAADRPTAIVAKTVKGKGIDFMEDKIAWHAGILDDEMYEACLKQLDEKREAERNDAWLVH</sequence>
<gene>
    <name evidence="5" type="ORF">E0H92_27675</name>
</gene>
<dbReference type="CDD" id="cd02012">
    <property type="entry name" value="TPP_TK"/>
    <property type="match status" value="1"/>
</dbReference>
<dbReference type="InterPro" id="IPR029061">
    <property type="entry name" value="THDP-binding"/>
</dbReference>
<keyword evidence="3" id="KW-0786">Thiamine pyrophosphate</keyword>
<dbReference type="Gene3D" id="3.40.50.970">
    <property type="match status" value="1"/>
</dbReference>
<feature type="domain" description="Transketolase N-terminal" evidence="4">
    <location>
        <begin position="33"/>
        <end position="268"/>
    </location>
</feature>
<comment type="similarity">
    <text evidence="2">Belongs to the transketolase family.</text>
</comment>
<dbReference type="PANTHER" id="PTHR47514">
    <property type="entry name" value="TRANSKETOLASE N-TERMINAL SECTION-RELATED"/>
    <property type="match status" value="1"/>
</dbReference>
<dbReference type="PANTHER" id="PTHR47514:SF1">
    <property type="entry name" value="TRANSKETOLASE N-TERMINAL SECTION-RELATED"/>
    <property type="match status" value="1"/>
</dbReference>
<dbReference type="GO" id="GO:0000287">
    <property type="term" value="F:magnesium ion binding"/>
    <property type="evidence" value="ECO:0007669"/>
    <property type="project" value="UniProtKB-ARBA"/>
</dbReference>
<organism evidence="5 6">
    <name type="scientific">Kribbella speibonae</name>
    <dbReference type="NCBI Taxonomy" id="1572660"/>
    <lineage>
        <taxon>Bacteria</taxon>
        <taxon>Bacillati</taxon>
        <taxon>Actinomycetota</taxon>
        <taxon>Actinomycetes</taxon>
        <taxon>Propionibacteriales</taxon>
        <taxon>Kribbellaceae</taxon>
        <taxon>Kribbella</taxon>
    </lineage>
</organism>
<evidence type="ECO:0000256" key="1">
    <source>
        <dbReference type="ARBA" id="ARBA00001964"/>
    </source>
</evidence>
<protein>
    <submittedName>
        <fullName evidence="5">Transketolase</fullName>
    </submittedName>
</protein>
<evidence type="ECO:0000256" key="3">
    <source>
        <dbReference type="ARBA" id="ARBA00023052"/>
    </source>
</evidence>
<evidence type="ECO:0000313" key="6">
    <source>
        <dbReference type="Proteomes" id="UP000294225"/>
    </source>
</evidence>
<reference evidence="5 6" key="1">
    <citation type="submission" date="2019-02" db="EMBL/GenBank/DDBJ databases">
        <title>Kribbella capetownensis sp. nov. and Kribbella speibonae sp. nov., isolated from soil.</title>
        <authorList>
            <person name="Curtis S.M."/>
            <person name="Norton I."/>
            <person name="Everest G.J."/>
            <person name="Meyers P.R."/>
        </authorList>
    </citation>
    <scope>NUCLEOTIDE SEQUENCE [LARGE SCALE GENOMIC DNA]</scope>
    <source>
        <strain evidence="5 6">YM55</strain>
    </source>
</reference>
<name>A0A4R0IXK8_9ACTN</name>
<accession>A0A4R0IXK8</accession>
<dbReference type="InterPro" id="IPR005474">
    <property type="entry name" value="Transketolase_N"/>
</dbReference>
<comment type="caution">
    <text evidence="5">The sequence shown here is derived from an EMBL/GenBank/DDBJ whole genome shotgun (WGS) entry which is preliminary data.</text>
</comment>
<comment type="cofactor">
    <cofactor evidence="1">
        <name>thiamine diphosphate</name>
        <dbReference type="ChEBI" id="CHEBI:58937"/>
    </cofactor>
</comment>
<dbReference type="Proteomes" id="UP000294225">
    <property type="component" value="Unassembled WGS sequence"/>
</dbReference>
<evidence type="ECO:0000259" key="4">
    <source>
        <dbReference type="Pfam" id="PF00456"/>
    </source>
</evidence>
<proteinExistence type="inferred from homology"/>
<dbReference type="Pfam" id="PF00456">
    <property type="entry name" value="Transketolase_N"/>
    <property type="match status" value="1"/>
</dbReference>
<dbReference type="EMBL" id="SJKC01000003">
    <property type="protein sequence ID" value="TCC36416.1"/>
    <property type="molecule type" value="Genomic_DNA"/>
</dbReference>
<dbReference type="SUPFAM" id="SSF52518">
    <property type="entry name" value="Thiamin diphosphate-binding fold (THDP-binding)"/>
    <property type="match status" value="1"/>
</dbReference>
<evidence type="ECO:0000256" key="2">
    <source>
        <dbReference type="ARBA" id="ARBA00007131"/>
    </source>
</evidence>
<dbReference type="AlphaFoldDB" id="A0A4R0IXK8"/>